<evidence type="ECO:0000256" key="6">
    <source>
        <dbReference type="ARBA" id="ARBA00023235"/>
    </source>
</evidence>
<dbReference type="AlphaFoldDB" id="Q0AQC1"/>
<dbReference type="InterPro" id="IPR050280">
    <property type="entry name" value="OMP_Chaperone_SurA"/>
</dbReference>
<gene>
    <name evidence="12" type="ordered locus">Mmar10_1223</name>
</gene>
<feature type="signal peptide" evidence="10">
    <location>
        <begin position="1"/>
        <end position="38"/>
    </location>
</feature>
<keyword evidence="2 10" id="KW-0732">Signal</keyword>
<keyword evidence="5" id="KW-0143">Chaperone</keyword>
<evidence type="ECO:0000256" key="2">
    <source>
        <dbReference type="ARBA" id="ARBA00022729"/>
    </source>
</evidence>
<dbReference type="Proteomes" id="UP000001964">
    <property type="component" value="Chromosome"/>
</dbReference>
<organism evidence="12 13">
    <name type="scientific">Maricaulis maris (strain MCS10)</name>
    <name type="common">Caulobacter maris</name>
    <dbReference type="NCBI Taxonomy" id="394221"/>
    <lineage>
        <taxon>Bacteria</taxon>
        <taxon>Pseudomonadati</taxon>
        <taxon>Pseudomonadota</taxon>
        <taxon>Alphaproteobacteria</taxon>
        <taxon>Maricaulales</taxon>
        <taxon>Maricaulaceae</taxon>
        <taxon>Maricaulis</taxon>
    </lineage>
</organism>
<evidence type="ECO:0000313" key="12">
    <source>
        <dbReference type="EMBL" id="ABI65516.1"/>
    </source>
</evidence>
<keyword evidence="13" id="KW-1185">Reference proteome</keyword>
<dbReference type="InterPro" id="IPR000297">
    <property type="entry name" value="PPIase_PpiC"/>
</dbReference>
<protein>
    <recommendedName>
        <fullName evidence="1">Parvulin-like PPIase</fullName>
    </recommendedName>
    <alternativeName>
        <fullName evidence="7">Peptidyl-prolyl cis-trans isomerase plp</fullName>
    </alternativeName>
    <alternativeName>
        <fullName evidence="8">Rotamase plp</fullName>
    </alternativeName>
</protein>
<dbReference type="Pfam" id="PF09312">
    <property type="entry name" value="SurA_N"/>
    <property type="match status" value="1"/>
</dbReference>
<proteinExistence type="predicted"/>
<sequence length="435" mass="47009" precursor="true">MSNVPPRTNMRLLMTCAKRIVLSLLAFVAPMCATNAHAQTTEGVAALVNDEPITTVDVRNRMRLIIASTGMSQIDEGTLSRIQDQAMRGLVDEHLQLQAASEYDIEVSDAEITNSLLDLADRNNTTIDVIIQDLQSSGVDVSTLRHQLEAEIAWQIIVNGRYGSRIRISEQQIELALERLAASASQPQFRIFEMLFEVPGPGQEEQTIQRVITVMNQLQQGATFPELARQFSDAPSAANGGDIGWITASQLQPEVAAIMPQMRGQYDQSGGRGALSNPIEVPGGFMVIALVGARDGTTTLQYDLVQITVPTSALTDTTAGTFARELDASPTCAQAEAVASRIPGAIYTPLGSISAEAVLPAIRDALQPLDEGENTGVLQSGVGLQALIVCDRAIAGPGVPTRDDLESQLRGQQLSLLSRRWLRDLRRDSTVEIRN</sequence>
<dbReference type="PANTHER" id="PTHR47637">
    <property type="entry name" value="CHAPERONE SURA"/>
    <property type="match status" value="1"/>
</dbReference>
<evidence type="ECO:0000256" key="4">
    <source>
        <dbReference type="ARBA" id="ARBA00023110"/>
    </source>
</evidence>
<evidence type="ECO:0000256" key="3">
    <source>
        <dbReference type="ARBA" id="ARBA00022764"/>
    </source>
</evidence>
<keyword evidence="4 9" id="KW-0697">Rotamase</keyword>
<evidence type="ECO:0000313" key="13">
    <source>
        <dbReference type="Proteomes" id="UP000001964"/>
    </source>
</evidence>
<dbReference type="SUPFAM" id="SSF109998">
    <property type="entry name" value="Triger factor/SurA peptide-binding domain-like"/>
    <property type="match status" value="1"/>
</dbReference>
<dbReference type="PROSITE" id="PS50198">
    <property type="entry name" value="PPIC_PPIASE_2"/>
    <property type="match status" value="1"/>
</dbReference>
<keyword evidence="3" id="KW-0574">Periplasm</keyword>
<evidence type="ECO:0000256" key="9">
    <source>
        <dbReference type="PROSITE-ProRule" id="PRU00278"/>
    </source>
</evidence>
<dbReference type="InterPro" id="IPR046357">
    <property type="entry name" value="PPIase_dom_sf"/>
</dbReference>
<evidence type="ECO:0000256" key="1">
    <source>
        <dbReference type="ARBA" id="ARBA00018370"/>
    </source>
</evidence>
<name>Q0AQC1_MARMM</name>
<feature type="chain" id="PRO_5007922500" description="Parvulin-like PPIase" evidence="10">
    <location>
        <begin position="39"/>
        <end position="435"/>
    </location>
</feature>
<evidence type="ECO:0000256" key="5">
    <source>
        <dbReference type="ARBA" id="ARBA00023186"/>
    </source>
</evidence>
<dbReference type="SUPFAM" id="SSF54534">
    <property type="entry name" value="FKBP-like"/>
    <property type="match status" value="1"/>
</dbReference>
<dbReference type="InterPro" id="IPR015391">
    <property type="entry name" value="SurA_N"/>
</dbReference>
<dbReference type="EMBL" id="CP000449">
    <property type="protein sequence ID" value="ABI65516.1"/>
    <property type="molecule type" value="Genomic_DNA"/>
</dbReference>
<evidence type="ECO:0000259" key="11">
    <source>
        <dbReference type="PROSITE" id="PS50198"/>
    </source>
</evidence>
<dbReference type="InterPro" id="IPR027304">
    <property type="entry name" value="Trigger_fact/SurA_dom_sf"/>
</dbReference>
<reference evidence="12 13" key="1">
    <citation type="submission" date="2006-08" db="EMBL/GenBank/DDBJ databases">
        <title>Complete sequence of Maricaulis maris MCS10.</title>
        <authorList>
            <consortium name="US DOE Joint Genome Institute"/>
            <person name="Copeland A."/>
            <person name="Lucas S."/>
            <person name="Lapidus A."/>
            <person name="Barry K."/>
            <person name="Detter J.C."/>
            <person name="Glavina del Rio T."/>
            <person name="Hammon N."/>
            <person name="Israni S."/>
            <person name="Dalin E."/>
            <person name="Tice H."/>
            <person name="Pitluck S."/>
            <person name="Saunders E."/>
            <person name="Brettin T."/>
            <person name="Bruce D."/>
            <person name="Han C."/>
            <person name="Tapia R."/>
            <person name="Gilna P."/>
            <person name="Schmutz J."/>
            <person name="Larimer F."/>
            <person name="Land M."/>
            <person name="Hauser L."/>
            <person name="Kyrpides N."/>
            <person name="Mikhailova N."/>
            <person name="Viollier P."/>
            <person name="Stephens C."/>
            <person name="Richardson P."/>
        </authorList>
    </citation>
    <scope>NUCLEOTIDE SEQUENCE [LARGE SCALE GENOMIC DNA]</scope>
    <source>
        <strain evidence="12 13">MCS10</strain>
    </source>
</reference>
<dbReference type="Gene3D" id="1.10.4030.10">
    <property type="entry name" value="Porin chaperone SurA, peptide-binding domain"/>
    <property type="match status" value="1"/>
</dbReference>
<keyword evidence="6 9" id="KW-0413">Isomerase</keyword>
<dbReference type="STRING" id="394221.Mmar10_1223"/>
<evidence type="ECO:0000256" key="7">
    <source>
        <dbReference type="ARBA" id="ARBA00030642"/>
    </source>
</evidence>
<dbReference type="Gene3D" id="3.10.50.40">
    <property type="match status" value="1"/>
</dbReference>
<dbReference type="HOGENOM" id="CLU_034646_11_4_5"/>
<evidence type="ECO:0000256" key="8">
    <source>
        <dbReference type="ARBA" id="ARBA00031484"/>
    </source>
</evidence>
<dbReference type="Pfam" id="PF00639">
    <property type="entry name" value="Rotamase"/>
    <property type="match status" value="1"/>
</dbReference>
<dbReference type="PANTHER" id="PTHR47637:SF1">
    <property type="entry name" value="CHAPERONE SURA"/>
    <property type="match status" value="1"/>
</dbReference>
<feature type="domain" description="PpiC" evidence="11">
    <location>
        <begin position="186"/>
        <end position="292"/>
    </location>
</feature>
<dbReference type="GO" id="GO:0003755">
    <property type="term" value="F:peptidyl-prolyl cis-trans isomerase activity"/>
    <property type="evidence" value="ECO:0007669"/>
    <property type="project" value="UniProtKB-KW"/>
</dbReference>
<dbReference type="eggNOG" id="COG0760">
    <property type="taxonomic scope" value="Bacteria"/>
</dbReference>
<evidence type="ECO:0000256" key="10">
    <source>
        <dbReference type="SAM" id="SignalP"/>
    </source>
</evidence>
<accession>Q0AQC1</accession>
<dbReference type="KEGG" id="mmr:Mmar10_1223"/>